<name>A0A2H0X9M0_UNCKA</name>
<dbReference type="EMBL" id="PEYV01000029">
    <property type="protein sequence ID" value="PIS21616.1"/>
    <property type="molecule type" value="Genomic_DNA"/>
</dbReference>
<evidence type="ECO:0008006" key="3">
    <source>
        <dbReference type="Google" id="ProtNLM"/>
    </source>
</evidence>
<protein>
    <recommendedName>
        <fullName evidence="3">DUF4145 domain-containing protein</fullName>
    </recommendedName>
</protein>
<evidence type="ECO:0000313" key="1">
    <source>
        <dbReference type="EMBL" id="PIS21616.1"/>
    </source>
</evidence>
<gene>
    <name evidence="1" type="ORF">COT51_01750</name>
</gene>
<reference evidence="2" key="1">
    <citation type="submission" date="2017-09" db="EMBL/GenBank/DDBJ databases">
        <title>Depth-based differentiation of microbial function through sediment-hosted aquifers and enrichment of novel symbionts in the deep terrestrial subsurface.</title>
        <authorList>
            <person name="Probst A.J."/>
            <person name="Ladd B."/>
            <person name="Jarett J.K."/>
            <person name="Geller-Mcgrath D.E."/>
            <person name="Sieber C.M.K."/>
            <person name="Emerson J.B."/>
            <person name="Anantharaman K."/>
            <person name="Thomas B.C."/>
            <person name="Malmstrom R."/>
            <person name="Stieglmeier M."/>
            <person name="Klingl A."/>
            <person name="Woyke T."/>
            <person name="Ryan C.M."/>
            <person name="Banfield J.F."/>
        </authorList>
    </citation>
    <scope>NUCLEOTIDE SEQUENCE [LARGE SCALE GENOMIC DNA]</scope>
</reference>
<sequence>MFNFLKKLFGPGLFSTITKHNLTSAEEESIKIAWARVENYLSISSPSSLRQAVVEADKIFDKALKSLVKGETMGERLKNAKNLFRDYRDYQDVWEAHKIRNAIVHEDSYEAPYFVTKEAISKFKKGLSDIGISV</sequence>
<evidence type="ECO:0000313" key="2">
    <source>
        <dbReference type="Proteomes" id="UP000231098"/>
    </source>
</evidence>
<organism evidence="1 2">
    <name type="scientific">candidate division WWE3 bacterium CG08_land_8_20_14_0_20_41_15</name>
    <dbReference type="NCBI Taxonomy" id="1975086"/>
    <lineage>
        <taxon>Bacteria</taxon>
        <taxon>Katanobacteria</taxon>
    </lineage>
</organism>
<proteinExistence type="predicted"/>
<dbReference type="AlphaFoldDB" id="A0A2H0X9M0"/>
<comment type="caution">
    <text evidence="1">The sequence shown here is derived from an EMBL/GenBank/DDBJ whole genome shotgun (WGS) entry which is preliminary data.</text>
</comment>
<accession>A0A2H0X9M0</accession>
<dbReference type="Proteomes" id="UP000231098">
    <property type="component" value="Unassembled WGS sequence"/>
</dbReference>